<dbReference type="GO" id="GO:0003677">
    <property type="term" value="F:DNA binding"/>
    <property type="evidence" value="ECO:0007669"/>
    <property type="project" value="InterPro"/>
</dbReference>
<evidence type="ECO:0000256" key="6">
    <source>
        <dbReference type="SAM" id="MobiDB-lite"/>
    </source>
</evidence>
<organism evidence="9 10">
    <name type="scientific">Dorcoceras hygrometricum</name>
    <dbReference type="NCBI Taxonomy" id="472368"/>
    <lineage>
        <taxon>Eukaryota</taxon>
        <taxon>Viridiplantae</taxon>
        <taxon>Streptophyta</taxon>
        <taxon>Embryophyta</taxon>
        <taxon>Tracheophyta</taxon>
        <taxon>Spermatophyta</taxon>
        <taxon>Magnoliopsida</taxon>
        <taxon>eudicotyledons</taxon>
        <taxon>Gunneridae</taxon>
        <taxon>Pentapetalae</taxon>
        <taxon>asterids</taxon>
        <taxon>lamiids</taxon>
        <taxon>Lamiales</taxon>
        <taxon>Gesneriaceae</taxon>
        <taxon>Didymocarpoideae</taxon>
        <taxon>Trichosporeae</taxon>
        <taxon>Loxocarpinae</taxon>
        <taxon>Dorcoceras</taxon>
    </lineage>
</organism>
<dbReference type="InterPro" id="IPR001789">
    <property type="entry name" value="Sig_transdc_resp-reg_receiver"/>
</dbReference>
<evidence type="ECO:0000256" key="4">
    <source>
        <dbReference type="ARBA" id="ARBA00023242"/>
    </source>
</evidence>
<dbReference type="Gene3D" id="3.40.50.2300">
    <property type="match status" value="1"/>
</dbReference>
<accession>A0A2Z7CJK3</accession>
<sequence>MLSKGKATFDIVIANINSPDFYGFKLLQQATKMDLLVMLMLDNEDAATMAKGLEEGAFLCVTKPITMDTVKYLWQHVLREKIWKLKAHRRYGRTAIYDNGFGEEGSEVYMAFENDEEKYHLKGYARGERIRNEDEVSDIEDDMNPGFMKRKVWTEWTEELHEKFVDAVMQLGEGRCYPKEILDLMNVPGLTRMQVASHLQKCRGGTWLPPNERKYKTGSPGSSSPKEARAPRSRTRRFGSMPIVGINPHDNQEVNQEKSTLDHEELYVNSSVGDNSTTSSDAEGYRPHIQPQDGYNNIPYGHVENNAGELNMWHLGLSLGMDDSYMSGERFLYGDQVMAGNGVGSGSLSHQGNNARGDTFEFRNGDFMVRNSSASQQEVGANNYNGNLHALDLEQLYSMQIPGVADVRNGQRIHEESGSVGYSKEGQR</sequence>
<dbReference type="AlphaFoldDB" id="A0A2Z7CJK3"/>
<evidence type="ECO:0000256" key="3">
    <source>
        <dbReference type="ARBA" id="ARBA00023163"/>
    </source>
</evidence>
<dbReference type="InterPro" id="IPR009057">
    <property type="entry name" value="Homeodomain-like_sf"/>
</dbReference>
<dbReference type="PANTHER" id="PTHR31442:SF32">
    <property type="entry name" value="TWO-COMPONENT RESPONSE REGULATOR ORR21-LIKE"/>
    <property type="match status" value="1"/>
</dbReference>
<evidence type="ECO:0000256" key="1">
    <source>
        <dbReference type="ARBA" id="ARBA00004123"/>
    </source>
</evidence>
<dbReference type="PROSITE" id="PS51294">
    <property type="entry name" value="HTH_MYB"/>
    <property type="match status" value="1"/>
</dbReference>
<dbReference type="GO" id="GO:0003700">
    <property type="term" value="F:DNA-binding transcription factor activity"/>
    <property type="evidence" value="ECO:0007669"/>
    <property type="project" value="InterPro"/>
</dbReference>
<dbReference type="InterPro" id="IPR017930">
    <property type="entry name" value="Myb_dom"/>
</dbReference>
<gene>
    <name evidence="9" type="ORF">F511_07713</name>
</gene>
<proteinExistence type="predicted"/>
<evidence type="ECO:0000259" key="7">
    <source>
        <dbReference type="PROSITE" id="PS50110"/>
    </source>
</evidence>
<dbReference type="Gene3D" id="1.10.10.60">
    <property type="entry name" value="Homeodomain-like"/>
    <property type="match status" value="1"/>
</dbReference>
<dbReference type="Pfam" id="PF00249">
    <property type="entry name" value="Myb_DNA-binding"/>
    <property type="match status" value="1"/>
</dbReference>
<dbReference type="PROSITE" id="PS50110">
    <property type="entry name" value="RESPONSE_REGULATORY"/>
    <property type="match status" value="1"/>
</dbReference>
<evidence type="ECO:0000256" key="2">
    <source>
        <dbReference type="ARBA" id="ARBA00023015"/>
    </source>
</evidence>
<dbReference type="EMBL" id="KQ995303">
    <property type="protein sequence ID" value="KZV47290.1"/>
    <property type="molecule type" value="Genomic_DNA"/>
</dbReference>
<feature type="region of interest" description="Disordered" evidence="6">
    <location>
        <begin position="203"/>
        <end position="250"/>
    </location>
</feature>
<keyword evidence="10" id="KW-1185">Reference proteome</keyword>
<dbReference type="GO" id="GO:0000160">
    <property type="term" value="P:phosphorelay signal transduction system"/>
    <property type="evidence" value="ECO:0007669"/>
    <property type="project" value="InterPro"/>
</dbReference>
<dbReference type="OrthoDB" id="1675439at2759"/>
<protein>
    <submittedName>
        <fullName evidence="9">Uncharacterized protein</fullName>
    </submittedName>
</protein>
<dbReference type="InterPro" id="IPR044841">
    <property type="entry name" value="LUX/BOA-like"/>
</dbReference>
<evidence type="ECO:0000313" key="9">
    <source>
        <dbReference type="EMBL" id="KZV47290.1"/>
    </source>
</evidence>
<dbReference type="InterPro" id="IPR001005">
    <property type="entry name" value="SANT/Myb"/>
</dbReference>
<dbReference type="InterPro" id="IPR006447">
    <property type="entry name" value="Myb_dom_plants"/>
</dbReference>
<dbReference type="Proteomes" id="UP000250235">
    <property type="component" value="Unassembled WGS sequence"/>
</dbReference>
<evidence type="ECO:0000259" key="8">
    <source>
        <dbReference type="PROSITE" id="PS51294"/>
    </source>
</evidence>
<evidence type="ECO:0000256" key="5">
    <source>
        <dbReference type="PROSITE-ProRule" id="PRU00169"/>
    </source>
</evidence>
<keyword evidence="4" id="KW-0539">Nucleus</keyword>
<keyword evidence="2" id="KW-0805">Transcription regulation</keyword>
<evidence type="ECO:0000313" key="10">
    <source>
        <dbReference type="Proteomes" id="UP000250235"/>
    </source>
</evidence>
<dbReference type="NCBIfam" id="TIGR01557">
    <property type="entry name" value="myb_SHAQKYF"/>
    <property type="match status" value="1"/>
</dbReference>
<dbReference type="InterPro" id="IPR011006">
    <property type="entry name" value="CheY-like_superfamily"/>
</dbReference>
<comment type="caution">
    <text evidence="5">Lacks conserved residue(s) required for the propagation of feature annotation.</text>
</comment>
<feature type="domain" description="Response regulatory" evidence="7">
    <location>
        <begin position="1"/>
        <end position="78"/>
    </location>
</feature>
<dbReference type="FunFam" id="1.10.10.60:FF:000007">
    <property type="entry name" value="Two-component response regulator"/>
    <property type="match status" value="1"/>
</dbReference>
<feature type="domain" description="HTH myb-type" evidence="8">
    <location>
        <begin position="148"/>
        <end position="207"/>
    </location>
</feature>
<comment type="subcellular location">
    <subcellularLocation>
        <location evidence="1">Nucleus</location>
    </subcellularLocation>
</comment>
<name>A0A2Z7CJK3_9LAMI</name>
<dbReference type="PANTHER" id="PTHR31442">
    <property type="entry name" value="HOMEODOMAIN-LIKE SUPERFAMILY PROTEIN-RELATED"/>
    <property type="match status" value="1"/>
</dbReference>
<dbReference type="SUPFAM" id="SSF46689">
    <property type="entry name" value="Homeodomain-like"/>
    <property type="match status" value="1"/>
</dbReference>
<reference evidence="9 10" key="1">
    <citation type="journal article" date="2015" name="Proc. Natl. Acad. Sci. U.S.A.">
        <title>The resurrection genome of Boea hygrometrica: A blueprint for survival of dehydration.</title>
        <authorList>
            <person name="Xiao L."/>
            <person name="Yang G."/>
            <person name="Zhang L."/>
            <person name="Yang X."/>
            <person name="Zhao S."/>
            <person name="Ji Z."/>
            <person name="Zhou Q."/>
            <person name="Hu M."/>
            <person name="Wang Y."/>
            <person name="Chen M."/>
            <person name="Xu Y."/>
            <person name="Jin H."/>
            <person name="Xiao X."/>
            <person name="Hu G."/>
            <person name="Bao F."/>
            <person name="Hu Y."/>
            <person name="Wan P."/>
            <person name="Li L."/>
            <person name="Deng X."/>
            <person name="Kuang T."/>
            <person name="Xiang C."/>
            <person name="Zhu J.K."/>
            <person name="Oliver M.J."/>
            <person name="He Y."/>
        </authorList>
    </citation>
    <scope>NUCLEOTIDE SEQUENCE [LARGE SCALE GENOMIC DNA]</scope>
    <source>
        <strain evidence="10">cv. XS01</strain>
    </source>
</reference>
<keyword evidence="3" id="KW-0804">Transcription</keyword>
<dbReference type="GO" id="GO:0005634">
    <property type="term" value="C:nucleus"/>
    <property type="evidence" value="ECO:0007669"/>
    <property type="project" value="UniProtKB-SubCell"/>
</dbReference>
<dbReference type="SUPFAM" id="SSF52172">
    <property type="entry name" value="CheY-like"/>
    <property type="match status" value="1"/>
</dbReference>